<reference evidence="3" key="1">
    <citation type="submission" date="2022-10" db="EMBL/GenBank/DDBJ databases">
        <title>The complete genomes of actinobacterial strains from the NBC collection.</title>
        <authorList>
            <person name="Joergensen T.S."/>
            <person name="Alvarez Arevalo M."/>
            <person name="Sterndorff E.B."/>
            <person name="Faurdal D."/>
            <person name="Vuksanovic O."/>
            <person name="Mourched A.-S."/>
            <person name="Charusanti P."/>
            <person name="Shaw S."/>
            <person name="Blin K."/>
            <person name="Weber T."/>
        </authorList>
    </citation>
    <scope>NUCLEOTIDE SEQUENCE</scope>
    <source>
        <strain evidence="3">NBC_01482</strain>
    </source>
</reference>
<accession>A0ABZ1YTI3</accession>
<dbReference type="Gene3D" id="3.40.605.10">
    <property type="entry name" value="Aldehyde Dehydrogenase, Chain A, domain 1"/>
    <property type="match status" value="1"/>
</dbReference>
<name>A0ABZ1YTI3_9NOCA</name>
<dbReference type="EMBL" id="CP109441">
    <property type="protein sequence ID" value="WUV46587.1"/>
    <property type="molecule type" value="Genomic_DNA"/>
</dbReference>
<evidence type="ECO:0000313" key="4">
    <source>
        <dbReference type="Proteomes" id="UP001432062"/>
    </source>
</evidence>
<dbReference type="RefSeq" id="WP_329410438.1">
    <property type="nucleotide sequence ID" value="NZ_CP109441.1"/>
</dbReference>
<gene>
    <name evidence="3" type="ORF">OG563_47450</name>
</gene>
<evidence type="ECO:0000256" key="1">
    <source>
        <dbReference type="ARBA" id="ARBA00023002"/>
    </source>
</evidence>
<dbReference type="PANTHER" id="PTHR43353">
    <property type="entry name" value="SUCCINATE-SEMIALDEHYDE DEHYDROGENASE, MITOCHONDRIAL"/>
    <property type="match status" value="1"/>
</dbReference>
<evidence type="ECO:0000313" key="3">
    <source>
        <dbReference type="EMBL" id="WUV46587.1"/>
    </source>
</evidence>
<dbReference type="SUPFAM" id="SSF53720">
    <property type="entry name" value="ALDH-like"/>
    <property type="match status" value="1"/>
</dbReference>
<dbReference type="InterPro" id="IPR050740">
    <property type="entry name" value="Aldehyde_DH_Superfamily"/>
</dbReference>
<dbReference type="PANTHER" id="PTHR43353:SF5">
    <property type="entry name" value="SUCCINATE-SEMIALDEHYDE DEHYDROGENASE, MITOCHONDRIAL"/>
    <property type="match status" value="1"/>
</dbReference>
<sequence length="217" mass="23257">MALLAPASDSQIDSVSPVNLKPMGSVPVTGPDEIAETVRRAREVSATWAAGPVRDRRRHLLRVRSALVERGGEIVDTLVAETGKPASDGWQELLVSSVMVSYAAKRLLRPERLGTWPLLVKRAWFEFEPHGVIATITPWNWPLAISMQTIPFALAAGNVVVNKPSEYTPLTGQALAYVIHSAGIELAHVVQGDGRAAQELIRSGVDTIALTGIGATA</sequence>
<dbReference type="InterPro" id="IPR016162">
    <property type="entry name" value="Ald_DH_N"/>
</dbReference>
<dbReference type="InterPro" id="IPR016161">
    <property type="entry name" value="Ald_DH/histidinol_DH"/>
</dbReference>
<dbReference type="InterPro" id="IPR015590">
    <property type="entry name" value="Aldehyde_DH_dom"/>
</dbReference>
<keyword evidence="4" id="KW-1185">Reference proteome</keyword>
<feature type="domain" description="Aldehyde dehydrogenase" evidence="2">
    <location>
        <begin position="8"/>
        <end position="213"/>
    </location>
</feature>
<dbReference type="Pfam" id="PF00171">
    <property type="entry name" value="Aldedh"/>
    <property type="match status" value="1"/>
</dbReference>
<keyword evidence="1" id="KW-0560">Oxidoreductase</keyword>
<dbReference type="Proteomes" id="UP001432062">
    <property type="component" value="Chromosome"/>
</dbReference>
<protein>
    <submittedName>
        <fullName evidence="3">Aldehyde dehydrogenase family protein</fullName>
    </submittedName>
</protein>
<organism evidence="3 4">
    <name type="scientific">Nocardia vinacea</name>
    <dbReference type="NCBI Taxonomy" id="96468"/>
    <lineage>
        <taxon>Bacteria</taxon>
        <taxon>Bacillati</taxon>
        <taxon>Actinomycetota</taxon>
        <taxon>Actinomycetes</taxon>
        <taxon>Mycobacteriales</taxon>
        <taxon>Nocardiaceae</taxon>
        <taxon>Nocardia</taxon>
    </lineage>
</organism>
<evidence type="ECO:0000259" key="2">
    <source>
        <dbReference type="Pfam" id="PF00171"/>
    </source>
</evidence>
<proteinExistence type="predicted"/>